<reference evidence="1" key="1">
    <citation type="journal article" date="2015" name="Nature">
        <title>Complex archaea that bridge the gap between prokaryotes and eukaryotes.</title>
        <authorList>
            <person name="Spang A."/>
            <person name="Saw J.H."/>
            <person name="Jorgensen S.L."/>
            <person name="Zaremba-Niedzwiedzka K."/>
            <person name="Martijn J."/>
            <person name="Lind A.E."/>
            <person name="van Eijk R."/>
            <person name="Schleper C."/>
            <person name="Guy L."/>
            <person name="Ettema T.J."/>
        </authorList>
    </citation>
    <scope>NUCLEOTIDE SEQUENCE</scope>
</reference>
<gene>
    <name evidence="1" type="ORF">LCGC14_2812960</name>
</gene>
<proteinExistence type="predicted"/>
<protein>
    <submittedName>
        <fullName evidence="1">Uncharacterized protein</fullName>
    </submittedName>
</protein>
<organism evidence="1">
    <name type="scientific">marine sediment metagenome</name>
    <dbReference type="NCBI Taxonomy" id="412755"/>
    <lineage>
        <taxon>unclassified sequences</taxon>
        <taxon>metagenomes</taxon>
        <taxon>ecological metagenomes</taxon>
    </lineage>
</organism>
<name>A0A0F9ASS5_9ZZZZ</name>
<evidence type="ECO:0000313" key="1">
    <source>
        <dbReference type="EMBL" id="KKK81484.1"/>
    </source>
</evidence>
<accession>A0A0F9ASS5</accession>
<dbReference type="EMBL" id="LAZR01053103">
    <property type="protein sequence ID" value="KKK81484.1"/>
    <property type="molecule type" value="Genomic_DNA"/>
</dbReference>
<sequence>MEVTVTDKDGKGIMGVKVTVEKEGKMIFAGIIDEGGKV</sequence>
<dbReference type="AlphaFoldDB" id="A0A0F9ASS5"/>
<comment type="caution">
    <text evidence="1">The sequence shown here is derived from an EMBL/GenBank/DDBJ whole genome shotgun (WGS) entry which is preliminary data.</text>
</comment>